<evidence type="ECO:0000313" key="9">
    <source>
        <dbReference type="EMBL" id="PNR32802.1"/>
    </source>
</evidence>
<dbReference type="SUPFAM" id="SSF51445">
    <property type="entry name" value="(Trans)glycosidases"/>
    <property type="match status" value="1"/>
</dbReference>
<sequence length="499" mass="56514">MAFTNRAGIVFCAVFVTLLQKLNGAELLPNVERASFPKGFIFGTATAAYQYEGAASEGGKGPSIWDTFSHQPGKIQGNGTGDIAVDQYHRYVEDVWLLKDLNMEAYRFSISWPRVFPKGTGVVNWEGVKYYDNLISELLKLGIEPYVTLYHWDMPQALEDSIGGWLSPQIVEPFARYARFCFERWGTKVKHWITFNEIHSFAGAGYYTGVMAPGRCSAPYGNCSQGNSLTEPYIVSHHALLSHAQVVDIYRKEFQADQHGVIGITTDCTWYEPLDQGSASDKQAAEYSVQAFLGWYLDPIFFGDYPASMRESLGSRLPTFTKEEAALIKGSQDFVGINHYTSNYATYNSSTGEITQTGYRNGVPIGDPTVSEWLFIAPTGMRKLLGWVRNRYNNPIVYITENGVSEANKDQELPLVDQLKDSVRINYYHSYMQNLLLAIRDGSDVRGYFAWSLMDNFEWAVGYTVRFGIYYVDYKNGLARYPKSSVHWFQQILKKKRVV</sequence>
<feature type="active site" description="Nucleophile" evidence="5">
    <location>
        <position position="401"/>
    </location>
</feature>
<dbReference type="PROSITE" id="PS00653">
    <property type="entry name" value="GLYCOSYL_HYDROL_F1_2"/>
    <property type="match status" value="1"/>
</dbReference>
<proteinExistence type="inferred from homology"/>
<dbReference type="Gramene" id="Pp3c20_5390V3.1">
    <property type="protein sequence ID" value="Pp3c20_5390V3.1"/>
    <property type="gene ID" value="Pp3c20_5390"/>
</dbReference>
<dbReference type="AlphaFoldDB" id="A0A2K1IU55"/>
<feature type="chain" id="PRO_5043157990" description="beta-glucosidase" evidence="8">
    <location>
        <begin position="25"/>
        <end position="499"/>
    </location>
</feature>
<evidence type="ECO:0000256" key="7">
    <source>
        <dbReference type="RuleBase" id="RU004468"/>
    </source>
</evidence>
<comment type="similarity">
    <text evidence="1 6">Belongs to the glycosyl hydrolase 1 family.</text>
</comment>
<dbReference type="FunFam" id="3.20.20.80:FF:000246">
    <property type="entry name" value="Predicted protein"/>
    <property type="match status" value="1"/>
</dbReference>
<dbReference type="GO" id="GO:0005975">
    <property type="term" value="P:carbohydrate metabolic process"/>
    <property type="evidence" value="ECO:0007669"/>
    <property type="project" value="InterPro"/>
</dbReference>
<dbReference type="Gene3D" id="3.20.20.80">
    <property type="entry name" value="Glycosidases"/>
    <property type="match status" value="1"/>
</dbReference>
<gene>
    <name evidence="10" type="primary">LOC112272964</name>
    <name evidence="9" type="ORF">PHYPA_024744</name>
</gene>
<keyword evidence="8" id="KW-0732">Signal</keyword>
<dbReference type="PaxDb" id="3218-PP1S9_78V6.1"/>
<dbReference type="InterPro" id="IPR018120">
    <property type="entry name" value="Glyco_hydro_1_AS"/>
</dbReference>
<dbReference type="OMA" id="VIANSFW"/>
<dbReference type="GeneID" id="112272964"/>
<accession>A0A2K1IU55</accession>
<evidence type="ECO:0000256" key="1">
    <source>
        <dbReference type="ARBA" id="ARBA00010838"/>
    </source>
</evidence>
<dbReference type="RefSeq" id="XP_024356970.1">
    <property type="nucleotide sequence ID" value="XM_024501202.2"/>
</dbReference>
<evidence type="ECO:0000256" key="6">
    <source>
        <dbReference type="RuleBase" id="RU003690"/>
    </source>
</evidence>
<dbReference type="FunCoup" id="A0A2K1IU55">
    <property type="interactions" value="487"/>
</dbReference>
<evidence type="ECO:0000256" key="2">
    <source>
        <dbReference type="ARBA" id="ARBA00012744"/>
    </source>
</evidence>
<dbReference type="Proteomes" id="UP000006727">
    <property type="component" value="Chromosome 20"/>
</dbReference>
<dbReference type="Pfam" id="PF00232">
    <property type="entry name" value="Glyco_hydro_1"/>
    <property type="match status" value="1"/>
</dbReference>
<dbReference type="InterPro" id="IPR017853">
    <property type="entry name" value="GH"/>
</dbReference>
<dbReference type="PROSITE" id="PS00572">
    <property type="entry name" value="GLYCOSYL_HYDROL_F1_1"/>
    <property type="match status" value="1"/>
</dbReference>
<dbReference type="PRINTS" id="PR00131">
    <property type="entry name" value="GLHYDRLASE1"/>
</dbReference>
<dbReference type="Gramene" id="Pp3c20_5390V3.3">
    <property type="protein sequence ID" value="Pp3c20_5390V3.3"/>
    <property type="gene ID" value="Pp3c20_5390"/>
</dbReference>
<feature type="signal peptide" evidence="8">
    <location>
        <begin position="1"/>
        <end position="24"/>
    </location>
</feature>
<dbReference type="InterPro" id="IPR033132">
    <property type="entry name" value="GH_1_N_CS"/>
</dbReference>
<reference evidence="9 11" key="2">
    <citation type="journal article" date="2018" name="Plant J.">
        <title>The Physcomitrella patens chromosome-scale assembly reveals moss genome structure and evolution.</title>
        <authorList>
            <person name="Lang D."/>
            <person name="Ullrich K.K."/>
            <person name="Murat F."/>
            <person name="Fuchs J."/>
            <person name="Jenkins J."/>
            <person name="Haas F.B."/>
            <person name="Piednoel M."/>
            <person name="Gundlach H."/>
            <person name="Van Bel M."/>
            <person name="Meyberg R."/>
            <person name="Vives C."/>
            <person name="Morata J."/>
            <person name="Symeonidi A."/>
            <person name="Hiss M."/>
            <person name="Muchero W."/>
            <person name="Kamisugi Y."/>
            <person name="Saleh O."/>
            <person name="Blanc G."/>
            <person name="Decker E.L."/>
            <person name="van Gessel N."/>
            <person name="Grimwood J."/>
            <person name="Hayes R.D."/>
            <person name="Graham S.W."/>
            <person name="Gunter L.E."/>
            <person name="McDaniel S.F."/>
            <person name="Hoernstein S.N.W."/>
            <person name="Larsson A."/>
            <person name="Li F.W."/>
            <person name="Perroud P.F."/>
            <person name="Phillips J."/>
            <person name="Ranjan P."/>
            <person name="Rokshar D.S."/>
            <person name="Rothfels C.J."/>
            <person name="Schneider L."/>
            <person name="Shu S."/>
            <person name="Stevenson D.W."/>
            <person name="Thummler F."/>
            <person name="Tillich M."/>
            <person name="Villarreal Aguilar J.C."/>
            <person name="Widiez T."/>
            <person name="Wong G.K."/>
            <person name="Wymore A."/>
            <person name="Zhang Y."/>
            <person name="Zimmer A.D."/>
            <person name="Quatrano R.S."/>
            <person name="Mayer K.F.X."/>
            <person name="Goodstein D."/>
            <person name="Casacuberta J.M."/>
            <person name="Vandepoele K."/>
            <person name="Reski R."/>
            <person name="Cuming A.C."/>
            <person name="Tuskan G.A."/>
            <person name="Maumus F."/>
            <person name="Salse J."/>
            <person name="Schmutz J."/>
            <person name="Rensing S.A."/>
        </authorList>
    </citation>
    <scope>NUCLEOTIDE SEQUENCE [LARGE SCALE GENOMIC DNA]</scope>
    <source>
        <strain evidence="10 11">cv. Gransden 2004</strain>
    </source>
</reference>
<protein>
    <recommendedName>
        <fullName evidence="2">beta-glucosidase</fullName>
        <ecNumber evidence="2">3.2.1.21</ecNumber>
    </recommendedName>
</protein>
<dbReference type="PANTHER" id="PTHR10353">
    <property type="entry name" value="GLYCOSYL HYDROLASE"/>
    <property type="match status" value="1"/>
</dbReference>
<dbReference type="GO" id="GO:0008422">
    <property type="term" value="F:beta-glucosidase activity"/>
    <property type="evidence" value="ECO:0000318"/>
    <property type="project" value="GO_Central"/>
</dbReference>
<organism evidence="9">
    <name type="scientific">Physcomitrium patens</name>
    <name type="common">Spreading-leaved earth moss</name>
    <name type="synonym">Physcomitrella patens</name>
    <dbReference type="NCBI Taxonomy" id="3218"/>
    <lineage>
        <taxon>Eukaryota</taxon>
        <taxon>Viridiplantae</taxon>
        <taxon>Streptophyta</taxon>
        <taxon>Embryophyta</taxon>
        <taxon>Bryophyta</taxon>
        <taxon>Bryophytina</taxon>
        <taxon>Bryopsida</taxon>
        <taxon>Funariidae</taxon>
        <taxon>Funariales</taxon>
        <taxon>Funariaceae</taxon>
        <taxon>Physcomitrium</taxon>
    </lineage>
</organism>
<name>A0A2K1IU55_PHYPA</name>
<reference evidence="9 11" key="1">
    <citation type="journal article" date="2008" name="Science">
        <title>The Physcomitrella genome reveals evolutionary insights into the conquest of land by plants.</title>
        <authorList>
            <person name="Rensing S."/>
            <person name="Lang D."/>
            <person name="Zimmer A."/>
            <person name="Terry A."/>
            <person name="Salamov A."/>
            <person name="Shapiro H."/>
            <person name="Nishiyama T."/>
            <person name="Perroud P.-F."/>
            <person name="Lindquist E."/>
            <person name="Kamisugi Y."/>
            <person name="Tanahashi T."/>
            <person name="Sakakibara K."/>
            <person name="Fujita T."/>
            <person name="Oishi K."/>
            <person name="Shin-I T."/>
            <person name="Kuroki Y."/>
            <person name="Toyoda A."/>
            <person name="Suzuki Y."/>
            <person name="Hashimoto A."/>
            <person name="Yamaguchi K."/>
            <person name="Sugano A."/>
            <person name="Kohara Y."/>
            <person name="Fujiyama A."/>
            <person name="Anterola A."/>
            <person name="Aoki S."/>
            <person name="Ashton N."/>
            <person name="Barbazuk W.B."/>
            <person name="Barker E."/>
            <person name="Bennetzen J."/>
            <person name="Bezanilla M."/>
            <person name="Blankenship R."/>
            <person name="Cho S.H."/>
            <person name="Dutcher S."/>
            <person name="Estelle M."/>
            <person name="Fawcett J.A."/>
            <person name="Gundlach H."/>
            <person name="Hanada K."/>
            <person name="Heyl A."/>
            <person name="Hicks K.A."/>
            <person name="Hugh J."/>
            <person name="Lohr M."/>
            <person name="Mayer K."/>
            <person name="Melkozernov A."/>
            <person name="Murata T."/>
            <person name="Nelson D."/>
            <person name="Pils B."/>
            <person name="Prigge M."/>
            <person name="Reiss B."/>
            <person name="Renner T."/>
            <person name="Rombauts S."/>
            <person name="Rushton P."/>
            <person name="Sanderfoot A."/>
            <person name="Schween G."/>
            <person name="Shiu S.-H."/>
            <person name="Stueber K."/>
            <person name="Theodoulou F.L."/>
            <person name="Tu H."/>
            <person name="Van de Peer Y."/>
            <person name="Verrier P.J."/>
            <person name="Waters E."/>
            <person name="Wood A."/>
            <person name="Yang L."/>
            <person name="Cove D."/>
            <person name="Cuming A."/>
            <person name="Hasebe M."/>
            <person name="Lucas S."/>
            <person name="Mishler D.B."/>
            <person name="Reski R."/>
            <person name="Grigoriev I."/>
            <person name="Quatrano R.S."/>
            <person name="Boore J.L."/>
        </authorList>
    </citation>
    <scope>NUCLEOTIDE SEQUENCE [LARGE SCALE GENOMIC DNA]</scope>
    <source>
        <strain evidence="10 11">cv. Gransden 2004</strain>
    </source>
</reference>
<evidence type="ECO:0000313" key="11">
    <source>
        <dbReference type="Proteomes" id="UP000006727"/>
    </source>
</evidence>
<dbReference type="EnsemblPlants" id="Pp3c20_5390V3.2">
    <property type="protein sequence ID" value="Pp3c20_5390V3.2"/>
    <property type="gene ID" value="Pp3c20_5390"/>
</dbReference>
<keyword evidence="3 7" id="KW-0378">Hydrolase</keyword>
<keyword evidence="11" id="KW-1185">Reference proteome</keyword>
<evidence type="ECO:0000256" key="8">
    <source>
        <dbReference type="SAM" id="SignalP"/>
    </source>
</evidence>
<dbReference type="EnsemblPlants" id="Pp3c20_5390V3.3">
    <property type="protein sequence ID" value="Pp3c20_5390V3.3"/>
    <property type="gene ID" value="Pp3c20_5390"/>
</dbReference>
<dbReference type="EMBL" id="ABEU02000020">
    <property type="protein sequence ID" value="PNR32802.1"/>
    <property type="molecule type" value="Genomic_DNA"/>
</dbReference>
<dbReference type="EC" id="3.2.1.21" evidence="2"/>
<evidence type="ECO:0000256" key="4">
    <source>
        <dbReference type="ARBA" id="ARBA00023295"/>
    </source>
</evidence>
<dbReference type="Gramene" id="Pp3c20_5390V3.2">
    <property type="protein sequence ID" value="Pp3c20_5390V3.2"/>
    <property type="gene ID" value="Pp3c20_5390"/>
</dbReference>
<dbReference type="InterPro" id="IPR001360">
    <property type="entry name" value="Glyco_hydro_1"/>
</dbReference>
<reference evidence="10" key="3">
    <citation type="submission" date="2020-12" db="UniProtKB">
        <authorList>
            <consortium name="EnsemblPlants"/>
        </authorList>
    </citation>
    <scope>IDENTIFICATION</scope>
</reference>
<dbReference type="PANTHER" id="PTHR10353:SF36">
    <property type="entry name" value="LP05116P"/>
    <property type="match status" value="1"/>
</dbReference>
<evidence type="ECO:0000256" key="5">
    <source>
        <dbReference type="PROSITE-ProRule" id="PRU10055"/>
    </source>
</evidence>
<keyword evidence="4 7" id="KW-0326">Glycosidase</keyword>
<evidence type="ECO:0000256" key="3">
    <source>
        <dbReference type="ARBA" id="ARBA00022801"/>
    </source>
</evidence>
<dbReference type="EnsemblPlants" id="Pp3c20_5390V3.1">
    <property type="protein sequence ID" value="Pp3c20_5390V3.1"/>
    <property type="gene ID" value="Pp3c20_5390"/>
</dbReference>
<evidence type="ECO:0000313" key="10">
    <source>
        <dbReference type="EnsemblPlants" id="Pp3c20_5390V3.1"/>
    </source>
</evidence>